<feature type="domain" description="Lipoyl-binding" evidence="2">
    <location>
        <begin position="247"/>
        <end position="311"/>
    </location>
</feature>
<dbReference type="InterPro" id="IPR000089">
    <property type="entry name" value="Biotin_lipoyl"/>
</dbReference>
<dbReference type="InterPro" id="IPR011053">
    <property type="entry name" value="Single_hybrid_motif"/>
</dbReference>
<organism evidence="3 4">
    <name type="scientific">Ziziphus jujuba var. spinosa</name>
    <dbReference type="NCBI Taxonomy" id="714518"/>
    <lineage>
        <taxon>Eukaryota</taxon>
        <taxon>Viridiplantae</taxon>
        <taxon>Streptophyta</taxon>
        <taxon>Embryophyta</taxon>
        <taxon>Tracheophyta</taxon>
        <taxon>Spermatophyta</taxon>
        <taxon>Magnoliopsida</taxon>
        <taxon>eudicotyledons</taxon>
        <taxon>Gunneridae</taxon>
        <taxon>Pentapetalae</taxon>
        <taxon>rosids</taxon>
        <taxon>fabids</taxon>
        <taxon>Rosales</taxon>
        <taxon>Rhamnaceae</taxon>
        <taxon>Paliureae</taxon>
        <taxon>Ziziphus</taxon>
    </lineage>
</organism>
<dbReference type="CDD" id="cd06850">
    <property type="entry name" value="biotinyl_domain"/>
    <property type="match status" value="1"/>
</dbReference>
<accession>A0A978VPZ7</accession>
<name>A0A978VPZ7_ZIZJJ</name>
<comment type="caution">
    <text evidence="3">The sequence shown here is derived from an EMBL/GenBank/DDBJ whole genome shotgun (WGS) entry which is preliminary data.</text>
</comment>
<reference evidence="3" key="1">
    <citation type="journal article" date="2021" name="Front. Plant Sci.">
        <title>Chromosome-Scale Genome Assembly for Chinese Sour Jujube and Insights Into Its Genome Evolution and Domestication Signature.</title>
        <authorList>
            <person name="Shen L.-Y."/>
            <person name="Luo H."/>
            <person name="Wang X.-L."/>
            <person name="Wang X.-M."/>
            <person name="Qiu X.-J."/>
            <person name="Liu H."/>
            <person name="Zhou S.-S."/>
            <person name="Jia K.-H."/>
            <person name="Nie S."/>
            <person name="Bao Y.-T."/>
            <person name="Zhang R.-G."/>
            <person name="Yun Q.-Z."/>
            <person name="Chai Y.-H."/>
            <person name="Lu J.-Y."/>
            <person name="Li Y."/>
            <person name="Zhao S.-W."/>
            <person name="Mao J.-F."/>
            <person name="Jia S.-G."/>
            <person name="Mao Y.-M."/>
        </authorList>
    </citation>
    <scope>NUCLEOTIDE SEQUENCE</scope>
    <source>
        <strain evidence="3">AT0</strain>
        <tissue evidence="3">Leaf</tissue>
    </source>
</reference>
<feature type="region of interest" description="Disordered" evidence="1">
    <location>
        <begin position="77"/>
        <end position="101"/>
    </location>
</feature>
<dbReference type="InterPro" id="IPR053217">
    <property type="entry name" value="ACC_Biotin_Carrier"/>
</dbReference>
<feature type="region of interest" description="Disordered" evidence="1">
    <location>
        <begin position="168"/>
        <end position="211"/>
    </location>
</feature>
<dbReference type="PANTHER" id="PTHR47597:SF2">
    <property type="entry name" value="LIPOYL-BINDING DOMAIN-CONTAINING PROTEIN"/>
    <property type="match status" value="1"/>
</dbReference>
<feature type="compositionally biased region" description="Polar residues" evidence="1">
    <location>
        <begin position="79"/>
        <end position="92"/>
    </location>
</feature>
<sequence>MESPAVLRSFSCSAGAVSNARSLLVKSGVVPMHNACGPTPSGSCIQSSTVSKKLIYSPKMRKTMLISCVKTSEAKETSKSNGEAVSSDSIPQGSLEKTPRSATFPNGFELFSETPILNSAVMGDSDYVVLLLTLQALMLEVCDETEIAELKLKVGDFEMHLKRNVGATTTPLSSISPTTPPPIPSKPMVESTPAAPPPSPPKSSSEKTSPFKNVASQKISKLAALEASGTSGYILVSSPTVGKFQRGRTVKEKRQPPICKEGDVIKEGQVIGYVEQFGTELPVKSDVGGEVFKILFNDEEAVGYGDPLVAILPSFHGINIK</sequence>
<evidence type="ECO:0000256" key="1">
    <source>
        <dbReference type="SAM" id="MobiDB-lite"/>
    </source>
</evidence>
<gene>
    <name evidence="3" type="ORF">FEM48_Zijuj03G0112400</name>
</gene>
<dbReference type="FunFam" id="2.40.50.100:FF:000059">
    <property type="entry name" value="Biotin/lipoyl attachment domain-containing protein"/>
    <property type="match status" value="1"/>
</dbReference>
<dbReference type="Pfam" id="PF00364">
    <property type="entry name" value="Biotin_lipoyl"/>
    <property type="match status" value="1"/>
</dbReference>
<evidence type="ECO:0000313" key="3">
    <source>
        <dbReference type="EMBL" id="KAH7537622.1"/>
    </source>
</evidence>
<proteinExistence type="predicted"/>
<protein>
    <recommendedName>
        <fullName evidence="2">Lipoyl-binding domain-containing protein</fullName>
    </recommendedName>
</protein>
<dbReference type="AlphaFoldDB" id="A0A978VPZ7"/>
<dbReference type="Gene3D" id="2.40.50.100">
    <property type="match status" value="1"/>
</dbReference>
<dbReference type="Proteomes" id="UP000813462">
    <property type="component" value="Unassembled WGS sequence"/>
</dbReference>
<evidence type="ECO:0000313" key="4">
    <source>
        <dbReference type="Proteomes" id="UP000813462"/>
    </source>
</evidence>
<dbReference type="SUPFAM" id="SSF51230">
    <property type="entry name" value="Single hybrid motif"/>
    <property type="match status" value="1"/>
</dbReference>
<dbReference type="EMBL" id="JAEACU010000003">
    <property type="protein sequence ID" value="KAH7537622.1"/>
    <property type="molecule type" value="Genomic_DNA"/>
</dbReference>
<evidence type="ECO:0000259" key="2">
    <source>
        <dbReference type="Pfam" id="PF00364"/>
    </source>
</evidence>
<dbReference type="PANTHER" id="PTHR47597">
    <property type="entry name" value="IS A MEMBER OF THE PF|00364 BIOTIN-REQUIRING ENZYMES FAMILY-RELATED"/>
    <property type="match status" value="1"/>
</dbReference>
<feature type="compositionally biased region" description="Low complexity" evidence="1">
    <location>
        <begin position="168"/>
        <end position="177"/>
    </location>
</feature>